<evidence type="ECO:0000313" key="1">
    <source>
        <dbReference type="EMBL" id="KZP21481.1"/>
    </source>
</evidence>
<evidence type="ECO:0008006" key="3">
    <source>
        <dbReference type="Google" id="ProtNLM"/>
    </source>
</evidence>
<gene>
    <name evidence="1" type="ORF">FIBSPDRAFT_740671</name>
</gene>
<dbReference type="OrthoDB" id="2896642at2759"/>
<dbReference type="STRING" id="436010.A0A166K363"/>
<dbReference type="PANTHER" id="PTHR42060:SF1">
    <property type="entry name" value="NHL REPEAT-CONTAINING PROTEIN"/>
    <property type="match status" value="1"/>
</dbReference>
<reference evidence="1 2" key="1">
    <citation type="journal article" date="2016" name="Mol. Biol. Evol.">
        <title>Comparative Genomics of Early-Diverging Mushroom-Forming Fungi Provides Insights into the Origins of Lignocellulose Decay Capabilities.</title>
        <authorList>
            <person name="Nagy L.G."/>
            <person name="Riley R."/>
            <person name="Tritt A."/>
            <person name="Adam C."/>
            <person name="Daum C."/>
            <person name="Floudas D."/>
            <person name="Sun H."/>
            <person name="Yadav J.S."/>
            <person name="Pangilinan J."/>
            <person name="Larsson K.H."/>
            <person name="Matsuura K."/>
            <person name="Barry K."/>
            <person name="Labutti K."/>
            <person name="Kuo R."/>
            <person name="Ohm R.A."/>
            <person name="Bhattacharya S.S."/>
            <person name="Shirouzu T."/>
            <person name="Yoshinaga Y."/>
            <person name="Martin F.M."/>
            <person name="Grigoriev I.V."/>
            <person name="Hibbett D.S."/>
        </authorList>
    </citation>
    <scope>NUCLEOTIDE SEQUENCE [LARGE SCALE GENOMIC DNA]</scope>
    <source>
        <strain evidence="1 2">CBS 109695</strain>
    </source>
</reference>
<name>A0A166K363_9AGAM</name>
<dbReference type="PANTHER" id="PTHR42060">
    <property type="entry name" value="NHL REPEAT-CONTAINING PROTEIN-RELATED"/>
    <property type="match status" value="1"/>
</dbReference>
<organism evidence="1 2">
    <name type="scientific">Athelia psychrophila</name>
    <dbReference type="NCBI Taxonomy" id="1759441"/>
    <lineage>
        <taxon>Eukaryota</taxon>
        <taxon>Fungi</taxon>
        <taxon>Dikarya</taxon>
        <taxon>Basidiomycota</taxon>
        <taxon>Agaricomycotina</taxon>
        <taxon>Agaricomycetes</taxon>
        <taxon>Agaricomycetidae</taxon>
        <taxon>Atheliales</taxon>
        <taxon>Atheliaceae</taxon>
        <taxon>Athelia</taxon>
    </lineage>
</organism>
<sequence length="320" mass="32985">MWLSLTPTALAASIGRRGYSSPGVTTASIGKLPNGSWAENLAVRANGQLLVTLITAPEIHQIDPFGSHETKLVETLPVAGGLLGITEIQHDVFAVVAGNTSLSGSFSVWKVDVNHTPAKSTKIADVLPAVILNGATPLYDNCSAILVADSGAGVVYRVDTETGNYTVVLDDPTMKIAANASIPFGVNGLHIRGCYLYYTSTTQGLFSRIAIRPDGTAAGPAEVIAHNAVFDDDFTFDRAGNAYVATNANNTVQRITPAGKVTVVAGNIDSALFAGATAAQFGRTAADAAVLYVTTDGHFTDAAGTTVLGTGGVVAIHGLE</sequence>
<dbReference type="AlphaFoldDB" id="A0A166K363"/>
<dbReference type="SUPFAM" id="SSF63829">
    <property type="entry name" value="Calcium-dependent phosphotriesterase"/>
    <property type="match status" value="1"/>
</dbReference>
<protein>
    <recommendedName>
        <fullName evidence="3">SMP-30/Gluconolactonase/LRE-like region domain-containing protein</fullName>
    </recommendedName>
</protein>
<dbReference type="InterPro" id="IPR011042">
    <property type="entry name" value="6-blade_b-propeller_TolB-like"/>
</dbReference>
<keyword evidence="2" id="KW-1185">Reference proteome</keyword>
<dbReference type="Proteomes" id="UP000076532">
    <property type="component" value="Unassembled WGS sequence"/>
</dbReference>
<accession>A0A166K363</accession>
<dbReference type="Gene3D" id="2.120.10.30">
    <property type="entry name" value="TolB, C-terminal domain"/>
    <property type="match status" value="1"/>
</dbReference>
<evidence type="ECO:0000313" key="2">
    <source>
        <dbReference type="Proteomes" id="UP000076532"/>
    </source>
</evidence>
<dbReference type="EMBL" id="KV417547">
    <property type="protein sequence ID" value="KZP21481.1"/>
    <property type="molecule type" value="Genomic_DNA"/>
</dbReference>
<proteinExistence type="predicted"/>
<dbReference type="InterPro" id="IPR052998">
    <property type="entry name" value="Hetero-Diels-Alderase-like"/>
</dbReference>